<proteinExistence type="predicted"/>
<organism evidence="2 3">
    <name type="scientific">Rhizobium metallidurans</name>
    <dbReference type="NCBI Taxonomy" id="1265931"/>
    <lineage>
        <taxon>Bacteria</taxon>
        <taxon>Pseudomonadati</taxon>
        <taxon>Pseudomonadota</taxon>
        <taxon>Alphaproteobacteria</taxon>
        <taxon>Hyphomicrobiales</taxon>
        <taxon>Rhizobiaceae</taxon>
        <taxon>Rhizobium/Agrobacterium group</taxon>
        <taxon>Rhizobium</taxon>
    </lineage>
</organism>
<dbReference type="Gene3D" id="2.40.70.10">
    <property type="entry name" value="Acid Proteases"/>
    <property type="match status" value="1"/>
</dbReference>
<keyword evidence="3" id="KW-1185">Reference proteome</keyword>
<dbReference type="InterPro" id="IPR011969">
    <property type="entry name" value="Clan_AA_Asp_peptidase_C"/>
</dbReference>
<gene>
    <name evidence="2" type="ORF">GGQ67_000820</name>
</gene>
<feature type="transmembrane region" description="Helical" evidence="1">
    <location>
        <begin position="66"/>
        <end position="84"/>
    </location>
</feature>
<dbReference type="Pfam" id="PF13975">
    <property type="entry name" value="gag-asp_proteas"/>
    <property type="match status" value="1"/>
</dbReference>
<accession>A0A7W6CLG0</accession>
<dbReference type="RefSeq" id="WP_183898926.1">
    <property type="nucleotide sequence ID" value="NZ_JACIDW010000002.1"/>
</dbReference>
<evidence type="ECO:0000256" key="1">
    <source>
        <dbReference type="SAM" id="Phobius"/>
    </source>
</evidence>
<dbReference type="SUPFAM" id="SSF50630">
    <property type="entry name" value="Acid proteases"/>
    <property type="match status" value="1"/>
</dbReference>
<comment type="caution">
    <text evidence="2">The sequence shown here is derived from an EMBL/GenBank/DDBJ whole genome shotgun (WGS) entry which is preliminary data.</text>
</comment>
<dbReference type="Proteomes" id="UP000582090">
    <property type="component" value="Unassembled WGS sequence"/>
</dbReference>
<keyword evidence="1" id="KW-0812">Transmembrane</keyword>
<evidence type="ECO:0000313" key="3">
    <source>
        <dbReference type="Proteomes" id="UP000582090"/>
    </source>
</evidence>
<dbReference type="GO" id="GO:0006508">
    <property type="term" value="P:proteolysis"/>
    <property type="evidence" value="ECO:0007669"/>
    <property type="project" value="UniProtKB-KW"/>
</dbReference>
<sequence>MNRLTIGLGGLGIGLLILLFNSDSPRILGVRTDDFGRMLYLLPIALMLAAGIWGRRISVGETMRHMMIWLVLILGLATAYLYRYDALSVGNRLLAGLIPGRAVVTTTSDGSKEVILYKLQNGHFEADVQINGQTISMLVDTGASMIALSRQDAERVGIIPDNLTYSMSVTTANGRTQAAPVTLSEVAIGPIVRNNIAGSVAEDGRLDQSLLGMSFLGTLGSLQMQPDELRMRD</sequence>
<dbReference type="NCBIfam" id="TIGR02281">
    <property type="entry name" value="clan_AA_DTGA"/>
    <property type="match status" value="1"/>
</dbReference>
<dbReference type="CDD" id="cd05483">
    <property type="entry name" value="retropepsin_like_bacteria"/>
    <property type="match status" value="1"/>
</dbReference>
<dbReference type="InterPro" id="IPR001969">
    <property type="entry name" value="Aspartic_peptidase_AS"/>
</dbReference>
<dbReference type="InterPro" id="IPR034122">
    <property type="entry name" value="Retropepsin-like_bacterial"/>
</dbReference>
<keyword evidence="2" id="KW-0378">Hydrolase</keyword>
<protein>
    <submittedName>
        <fullName evidence="2">Aspartyl protease family protein</fullName>
    </submittedName>
</protein>
<dbReference type="AlphaFoldDB" id="A0A7W6CLG0"/>
<feature type="transmembrane region" description="Helical" evidence="1">
    <location>
        <begin position="38"/>
        <end position="54"/>
    </location>
</feature>
<keyword evidence="1" id="KW-0472">Membrane</keyword>
<name>A0A7W6CLG0_9HYPH</name>
<dbReference type="InterPro" id="IPR021109">
    <property type="entry name" value="Peptidase_aspartic_dom_sf"/>
</dbReference>
<evidence type="ECO:0000313" key="2">
    <source>
        <dbReference type="EMBL" id="MBB3963195.1"/>
    </source>
</evidence>
<keyword evidence="1" id="KW-1133">Transmembrane helix</keyword>
<keyword evidence="2" id="KW-0645">Protease</keyword>
<dbReference type="EMBL" id="JACIDW010000002">
    <property type="protein sequence ID" value="MBB3963195.1"/>
    <property type="molecule type" value="Genomic_DNA"/>
</dbReference>
<reference evidence="2 3" key="1">
    <citation type="submission" date="2020-08" db="EMBL/GenBank/DDBJ databases">
        <title>Genomic Encyclopedia of Type Strains, Phase IV (KMG-IV): sequencing the most valuable type-strain genomes for metagenomic binning, comparative biology and taxonomic classification.</title>
        <authorList>
            <person name="Goeker M."/>
        </authorList>
    </citation>
    <scope>NUCLEOTIDE SEQUENCE [LARGE SCALE GENOMIC DNA]</scope>
    <source>
        <strain evidence="2 3">DSM 26575</strain>
    </source>
</reference>
<dbReference type="PROSITE" id="PS00141">
    <property type="entry name" value="ASP_PROTEASE"/>
    <property type="match status" value="1"/>
</dbReference>
<dbReference type="GO" id="GO:0004190">
    <property type="term" value="F:aspartic-type endopeptidase activity"/>
    <property type="evidence" value="ECO:0007669"/>
    <property type="project" value="InterPro"/>
</dbReference>